<dbReference type="OMA" id="TCVAYQL"/>
<dbReference type="GeneID" id="25273952"/>
<dbReference type="InterPro" id="IPR011009">
    <property type="entry name" value="Kinase-like_dom_sf"/>
</dbReference>
<protein>
    <recommendedName>
        <fullName evidence="2">non-specific serine/threonine protein kinase</fullName>
        <ecNumber evidence="2">2.7.11.1</ecNumber>
    </recommendedName>
</protein>
<dbReference type="Pfam" id="PF13499">
    <property type="entry name" value="EF-hand_7"/>
    <property type="match status" value="2"/>
</dbReference>
<comment type="catalytic activity">
    <reaction evidence="13">
        <text>L-seryl-[protein] + ATP = O-phospho-L-seryl-[protein] + ADP + H(+)</text>
        <dbReference type="Rhea" id="RHEA:17989"/>
        <dbReference type="Rhea" id="RHEA-COMP:9863"/>
        <dbReference type="Rhea" id="RHEA-COMP:11604"/>
        <dbReference type="ChEBI" id="CHEBI:15378"/>
        <dbReference type="ChEBI" id="CHEBI:29999"/>
        <dbReference type="ChEBI" id="CHEBI:30616"/>
        <dbReference type="ChEBI" id="CHEBI:83421"/>
        <dbReference type="ChEBI" id="CHEBI:456216"/>
        <dbReference type="EC" id="2.7.11.1"/>
    </reaction>
</comment>
<evidence type="ECO:0000256" key="4">
    <source>
        <dbReference type="ARBA" id="ARBA00022679"/>
    </source>
</evidence>
<evidence type="ECO:0000256" key="5">
    <source>
        <dbReference type="ARBA" id="ARBA00022723"/>
    </source>
</evidence>
<feature type="non-terminal residue" evidence="17">
    <location>
        <position position="1"/>
    </location>
</feature>
<dbReference type="InterPro" id="IPR000719">
    <property type="entry name" value="Prot_kinase_dom"/>
</dbReference>
<dbReference type="InterPro" id="IPR011992">
    <property type="entry name" value="EF-hand-dom_pair"/>
</dbReference>
<dbReference type="SUPFAM" id="SSF56112">
    <property type="entry name" value="Protein kinase-like (PK-like)"/>
    <property type="match status" value="1"/>
</dbReference>
<evidence type="ECO:0000256" key="3">
    <source>
        <dbReference type="ARBA" id="ARBA00022527"/>
    </source>
</evidence>
<dbReference type="CDD" id="cd05117">
    <property type="entry name" value="STKc_CAMK"/>
    <property type="match status" value="1"/>
</dbReference>
<evidence type="ECO:0000256" key="14">
    <source>
        <dbReference type="PROSITE-ProRule" id="PRU10141"/>
    </source>
</evidence>
<dbReference type="PROSITE" id="PS50011">
    <property type="entry name" value="PROTEIN_KINASE_DOM"/>
    <property type="match status" value="1"/>
</dbReference>
<dbReference type="PROSITE" id="PS00108">
    <property type="entry name" value="PROTEIN_KINASE_ST"/>
    <property type="match status" value="1"/>
</dbReference>
<dbReference type="InterPro" id="IPR002048">
    <property type="entry name" value="EF_hand_dom"/>
</dbReference>
<keyword evidence="4" id="KW-0808">Transferase</keyword>
<evidence type="ECO:0000256" key="11">
    <source>
        <dbReference type="ARBA" id="ARBA00024334"/>
    </source>
</evidence>
<keyword evidence="18" id="KW-1185">Reference proteome</keyword>
<dbReference type="RefSeq" id="XP_013249086.1">
    <property type="nucleotide sequence ID" value="XM_013393632.1"/>
</dbReference>
<dbReference type="GO" id="GO:0004674">
    <property type="term" value="F:protein serine/threonine kinase activity"/>
    <property type="evidence" value="ECO:0007669"/>
    <property type="project" value="UniProtKB-KW"/>
</dbReference>
<dbReference type="InterPro" id="IPR050205">
    <property type="entry name" value="CDPK_Ser/Thr_kinases"/>
</dbReference>
<name>U6GNE8_EIMAC</name>
<reference evidence="17" key="1">
    <citation type="submission" date="2013-10" db="EMBL/GenBank/DDBJ databases">
        <title>Genomic analysis of the causative agents of coccidiosis in chickens.</title>
        <authorList>
            <person name="Reid A.J."/>
            <person name="Blake D."/>
            <person name="Billington K."/>
            <person name="Browne H."/>
            <person name="Dunn M."/>
            <person name="Hung S."/>
            <person name="Kawahara F."/>
            <person name="Miranda-Saavedra D."/>
            <person name="Mourier T."/>
            <person name="Nagra H."/>
            <person name="Otto T.D."/>
            <person name="Rawlings N."/>
            <person name="Sanchez A."/>
            <person name="Sanders M."/>
            <person name="Subramaniam C."/>
            <person name="Tay Y."/>
            <person name="Dear P."/>
            <person name="Doerig C."/>
            <person name="Gruber A."/>
            <person name="Parkinson J."/>
            <person name="Shirley M."/>
            <person name="Wan K.L."/>
            <person name="Berriman M."/>
            <person name="Tomley F."/>
            <person name="Pain A."/>
        </authorList>
    </citation>
    <scope>NUCLEOTIDE SEQUENCE [LARGE SCALE GENOMIC DNA]</scope>
    <source>
        <strain evidence="17">Houghton</strain>
    </source>
</reference>
<dbReference type="PROSITE" id="PS50222">
    <property type="entry name" value="EF_HAND_2"/>
    <property type="match status" value="4"/>
</dbReference>
<evidence type="ECO:0000256" key="10">
    <source>
        <dbReference type="ARBA" id="ARBA00022840"/>
    </source>
</evidence>
<evidence type="ECO:0000256" key="13">
    <source>
        <dbReference type="ARBA" id="ARBA00048679"/>
    </source>
</evidence>
<feature type="domain" description="EF-hand" evidence="16">
    <location>
        <begin position="350"/>
        <end position="385"/>
    </location>
</feature>
<feature type="binding site" evidence="14">
    <location>
        <position position="75"/>
    </location>
    <ligand>
        <name>ATP</name>
        <dbReference type="ChEBI" id="CHEBI:30616"/>
    </ligand>
</feature>
<evidence type="ECO:0000259" key="16">
    <source>
        <dbReference type="PROSITE" id="PS50222"/>
    </source>
</evidence>
<comment type="cofactor">
    <cofactor evidence="1">
        <name>Mg(2+)</name>
        <dbReference type="ChEBI" id="CHEBI:18420"/>
    </cofactor>
</comment>
<dbReference type="PROSITE" id="PS00107">
    <property type="entry name" value="PROTEIN_KINASE_ATP"/>
    <property type="match status" value="1"/>
</dbReference>
<evidence type="ECO:0000259" key="15">
    <source>
        <dbReference type="PROSITE" id="PS50011"/>
    </source>
</evidence>
<keyword evidence="10 14" id="KW-0067">ATP-binding</keyword>
<evidence type="ECO:0000256" key="1">
    <source>
        <dbReference type="ARBA" id="ARBA00001946"/>
    </source>
</evidence>
<evidence type="ECO:0000256" key="2">
    <source>
        <dbReference type="ARBA" id="ARBA00012513"/>
    </source>
</evidence>
<evidence type="ECO:0000256" key="8">
    <source>
        <dbReference type="ARBA" id="ARBA00022777"/>
    </source>
</evidence>
<dbReference type="AlphaFoldDB" id="U6GNE8"/>
<dbReference type="SMART" id="SM00220">
    <property type="entry name" value="S_TKc"/>
    <property type="match status" value="1"/>
</dbReference>
<dbReference type="SMART" id="SM00054">
    <property type="entry name" value="EFh"/>
    <property type="match status" value="4"/>
</dbReference>
<feature type="domain" description="EF-hand" evidence="16">
    <location>
        <begin position="420"/>
        <end position="455"/>
    </location>
</feature>
<dbReference type="FunFam" id="3.30.200.20:FF:000315">
    <property type="entry name" value="Calcium-dependent protein kinase 3"/>
    <property type="match status" value="1"/>
</dbReference>
<dbReference type="InterPro" id="IPR018247">
    <property type="entry name" value="EF_Hand_1_Ca_BS"/>
</dbReference>
<sequence length="514" mass="58503">WGLEAGEQQHNTEKEVHVAGPVFDRSRFVQEIQLDGSTSINDIFDFTHAQNLGKGSYGQVVKARDLKTGSIRAIKVVYKPRIENVMRLKREILIMKRLDHPNIIKLFEVYEDEKNLYLVMELCTGGELFERIIKSGHFSERYAACLMRQVFSAAAYCHSNNVMHRDIKPENLLYADSSPLSALKVIDWGFAARCGRSHKFSSVVGTPYYVAPEVLFGKYGYECDIWSAGVILFILLCGYPPFHGKDNQAILKRVQAGEYSFDPRHWRRVSESAKDLVRRCLTYVPSKRITAKEALQHPWILSFACMNGGVEHALSIRLGSDLIERFKSFQRLHKLKRLAITCVAYQLTDSEIGLLHDAFAALDKNADGVLTVNEILQGLKQCGVEGDDVLDVLKELDTDGNGTIDYTEFIAASMDHKIYEQESACQNAFRVFDLDGDGKISVDELQKVLETSYIKEAFSKETVMEMMREGDLNNDGMIDFDEFMRMMRGRHRKVNEGSSPLARARALLYRRYDN</sequence>
<evidence type="ECO:0000313" key="18">
    <source>
        <dbReference type="Proteomes" id="UP000018050"/>
    </source>
</evidence>
<keyword evidence="5" id="KW-0479">Metal-binding</keyword>
<dbReference type="InterPro" id="IPR008271">
    <property type="entry name" value="Ser/Thr_kinase_AS"/>
</dbReference>
<keyword evidence="3" id="KW-0723">Serine/threonine-protein kinase</keyword>
<proteinExistence type="inferred from homology"/>
<dbReference type="VEuPathDB" id="ToxoDB:EAH_00058820"/>
<dbReference type="SUPFAM" id="SSF47473">
    <property type="entry name" value="EF-hand"/>
    <property type="match status" value="1"/>
</dbReference>
<dbReference type="InterPro" id="IPR017441">
    <property type="entry name" value="Protein_kinase_ATP_BS"/>
</dbReference>
<dbReference type="CDD" id="cd00051">
    <property type="entry name" value="EFh"/>
    <property type="match status" value="1"/>
</dbReference>
<dbReference type="FunFam" id="1.10.238.10:FF:000001">
    <property type="entry name" value="Calmodulin 1"/>
    <property type="match status" value="1"/>
</dbReference>
<dbReference type="EC" id="2.7.11.1" evidence="2"/>
<evidence type="ECO:0000256" key="12">
    <source>
        <dbReference type="ARBA" id="ARBA00047899"/>
    </source>
</evidence>
<dbReference type="Gene3D" id="3.30.200.20">
    <property type="entry name" value="Phosphorylase Kinase, domain 1"/>
    <property type="match status" value="1"/>
</dbReference>
<keyword evidence="9" id="KW-0106">Calcium</keyword>
<keyword evidence="7 14" id="KW-0547">Nucleotide-binding</keyword>
<dbReference type="Pfam" id="PF00069">
    <property type="entry name" value="Pkinase"/>
    <property type="match status" value="1"/>
</dbReference>
<reference evidence="17" key="2">
    <citation type="submission" date="2013-10" db="EMBL/GenBank/DDBJ databases">
        <authorList>
            <person name="Aslett M."/>
        </authorList>
    </citation>
    <scope>NUCLEOTIDE SEQUENCE [LARGE SCALE GENOMIC DNA]</scope>
    <source>
        <strain evidence="17">Houghton</strain>
    </source>
</reference>
<evidence type="ECO:0000256" key="6">
    <source>
        <dbReference type="ARBA" id="ARBA00022737"/>
    </source>
</evidence>
<dbReference type="Gene3D" id="1.10.238.10">
    <property type="entry name" value="EF-hand"/>
    <property type="match status" value="2"/>
</dbReference>
<evidence type="ECO:0000313" key="17">
    <source>
        <dbReference type="EMBL" id="CDI81087.1"/>
    </source>
</evidence>
<dbReference type="GO" id="GO:0005509">
    <property type="term" value="F:calcium ion binding"/>
    <property type="evidence" value="ECO:0007669"/>
    <property type="project" value="InterPro"/>
</dbReference>
<evidence type="ECO:0000256" key="9">
    <source>
        <dbReference type="ARBA" id="ARBA00022837"/>
    </source>
</evidence>
<gene>
    <name evidence="17" type="ORF">EAH_00058820</name>
</gene>
<dbReference type="EMBL" id="HG671485">
    <property type="protein sequence ID" value="CDI81087.1"/>
    <property type="molecule type" value="Genomic_DNA"/>
</dbReference>
<feature type="domain" description="EF-hand" evidence="16">
    <location>
        <begin position="458"/>
        <end position="493"/>
    </location>
</feature>
<dbReference type="PANTHER" id="PTHR24349">
    <property type="entry name" value="SERINE/THREONINE-PROTEIN KINASE"/>
    <property type="match status" value="1"/>
</dbReference>
<organism evidence="17 18">
    <name type="scientific">Eimeria acervulina</name>
    <name type="common">Coccidian parasite</name>
    <dbReference type="NCBI Taxonomy" id="5801"/>
    <lineage>
        <taxon>Eukaryota</taxon>
        <taxon>Sar</taxon>
        <taxon>Alveolata</taxon>
        <taxon>Apicomplexa</taxon>
        <taxon>Conoidasida</taxon>
        <taxon>Coccidia</taxon>
        <taxon>Eucoccidiorida</taxon>
        <taxon>Eimeriorina</taxon>
        <taxon>Eimeriidae</taxon>
        <taxon>Eimeria</taxon>
    </lineage>
</organism>
<comment type="catalytic activity">
    <reaction evidence="12">
        <text>L-threonyl-[protein] + ATP = O-phospho-L-threonyl-[protein] + ADP + H(+)</text>
        <dbReference type="Rhea" id="RHEA:46608"/>
        <dbReference type="Rhea" id="RHEA-COMP:11060"/>
        <dbReference type="Rhea" id="RHEA-COMP:11605"/>
        <dbReference type="ChEBI" id="CHEBI:15378"/>
        <dbReference type="ChEBI" id="CHEBI:30013"/>
        <dbReference type="ChEBI" id="CHEBI:30616"/>
        <dbReference type="ChEBI" id="CHEBI:61977"/>
        <dbReference type="ChEBI" id="CHEBI:456216"/>
        <dbReference type="EC" id="2.7.11.1"/>
    </reaction>
</comment>
<keyword evidence="6" id="KW-0677">Repeat</keyword>
<dbReference type="Gene3D" id="1.10.510.10">
    <property type="entry name" value="Transferase(Phosphotransferase) domain 1"/>
    <property type="match status" value="1"/>
</dbReference>
<feature type="domain" description="Protein kinase" evidence="15">
    <location>
        <begin position="46"/>
        <end position="300"/>
    </location>
</feature>
<evidence type="ECO:0000256" key="7">
    <source>
        <dbReference type="ARBA" id="ARBA00022741"/>
    </source>
</evidence>
<dbReference type="GO" id="GO:0005524">
    <property type="term" value="F:ATP binding"/>
    <property type="evidence" value="ECO:0007669"/>
    <property type="project" value="UniProtKB-UniRule"/>
</dbReference>
<dbReference type="PROSITE" id="PS00018">
    <property type="entry name" value="EF_HAND_1"/>
    <property type="match status" value="4"/>
</dbReference>
<dbReference type="OrthoDB" id="40902at2759"/>
<accession>U6GNE8</accession>
<keyword evidence="8 17" id="KW-0418">Kinase</keyword>
<comment type="similarity">
    <text evidence="11">Belongs to the protein kinase superfamily. Ser/Thr protein kinase family. CDPK subfamily.</text>
</comment>
<dbReference type="FunFam" id="1.10.510.10:FF:000475">
    <property type="entry name" value="Calcium-dependent protein kinase 5"/>
    <property type="match status" value="1"/>
</dbReference>
<feature type="domain" description="EF-hand" evidence="16">
    <location>
        <begin position="387"/>
        <end position="419"/>
    </location>
</feature>
<dbReference type="Proteomes" id="UP000018050">
    <property type="component" value="Unassembled WGS sequence"/>
</dbReference>